<dbReference type="KEGG" id="hfl:PUV54_02490"/>
<dbReference type="Gene3D" id="3.10.450.50">
    <property type="match status" value="1"/>
</dbReference>
<feature type="signal peptide" evidence="1">
    <location>
        <begin position="1"/>
        <end position="20"/>
    </location>
</feature>
<evidence type="ECO:0000259" key="2">
    <source>
        <dbReference type="Pfam" id="PF14534"/>
    </source>
</evidence>
<dbReference type="AlphaFoldDB" id="A0AAE9ZFP3"/>
<name>A0AAE9ZFP3_9PROT</name>
<dbReference type="Proteomes" id="UP001214043">
    <property type="component" value="Chromosome"/>
</dbReference>
<dbReference type="Pfam" id="PF14534">
    <property type="entry name" value="DUF4440"/>
    <property type="match status" value="1"/>
</dbReference>
<evidence type="ECO:0000313" key="3">
    <source>
        <dbReference type="EMBL" id="WDI32058.1"/>
    </source>
</evidence>
<keyword evidence="4" id="KW-1185">Reference proteome</keyword>
<sequence>MKKLIASLFAGVVAISPAWADAVEEMIAVDRAFSAMAQEESVPAAFAAYAADDVMMFPDGGQPYQGRDKLIERFSGWTDGATLEWFPQAGMASSSDDFGFTWGRYVSTSPGDEGEKVSHGKYISIWRKENGEWKFVADIGNSNPEPETP</sequence>
<reference evidence="3" key="1">
    <citation type="submission" date="2023-02" db="EMBL/GenBank/DDBJ databases">
        <title>Genome sequence of Hyphococcus flavus.</title>
        <authorList>
            <person name="Rong J.-C."/>
            <person name="Zhao Q."/>
            <person name="Yi M."/>
            <person name="Wu J.-Y."/>
        </authorList>
    </citation>
    <scope>NUCLEOTIDE SEQUENCE</scope>
    <source>
        <strain evidence="3">MCCC 1K03223</strain>
    </source>
</reference>
<feature type="domain" description="DUF4440" evidence="2">
    <location>
        <begin position="37"/>
        <end position="134"/>
    </location>
</feature>
<proteinExistence type="predicted"/>
<organism evidence="3 4">
    <name type="scientific">Hyphococcus flavus</name>
    <dbReference type="NCBI Taxonomy" id="1866326"/>
    <lineage>
        <taxon>Bacteria</taxon>
        <taxon>Pseudomonadati</taxon>
        <taxon>Pseudomonadota</taxon>
        <taxon>Alphaproteobacteria</taxon>
        <taxon>Parvularculales</taxon>
        <taxon>Parvularculaceae</taxon>
        <taxon>Hyphococcus</taxon>
    </lineage>
</organism>
<gene>
    <name evidence="3" type="ORF">PUV54_02490</name>
</gene>
<feature type="chain" id="PRO_5042156760" evidence="1">
    <location>
        <begin position="21"/>
        <end position="149"/>
    </location>
</feature>
<dbReference type="SUPFAM" id="SSF54427">
    <property type="entry name" value="NTF2-like"/>
    <property type="match status" value="1"/>
</dbReference>
<dbReference type="InterPro" id="IPR032710">
    <property type="entry name" value="NTF2-like_dom_sf"/>
</dbReference>
<accession>A0AAE9ZFP3</accession>
<dbReference type="RefSeq" id="WP_274493944.1">
    <property type="nucleotide sequence ID" value="NZ_CP118166.1"/>
</dbReference>
<dbReference type="EMBL" id="CP118166">
    <property type="protein sequence ID" value="WDI32058.1"/>
    <property type="molecule type" value="Genomic_DNA"/>
</dbReference>
<dbReference type="InterPro" id="IPR027843">
    <property type="entry name" value="DUF4440"/>
</dbReference>
<evidence type="ECO:0000313" key="4">
    <source>
        <dbReference type="Proteomes" id="UP001214043"/>
    </source>
</evidence>
<evidence type="ECO:0000256" key="1">
    <source>
        <dbReference type="SAM" id="SignalP"/>
    </source>
</evidence>
<keyword evidence="1" id="KW-0732">Signal</keyword>
<protein>
    <submittedName>
        <fullName evidence="3">Nuclear transport factor 2 family protein</fullName>
    </submittedName>
</protein>